<evidence type="ECO:0000313" key="2">
    <source>
        <dbReference type="Proteomes" id="UP000676336"/>
    </source>
</evidence>
<feature type="non-terminal residue" evidence="1">
    <location>
        <position position="1"/>
    </location>
</feature>
<dbReference type="EMBL" id="CAJOBI010035692">
    <property type="protein sequence ID" value="CAF4297938.1"/>
    <property type="molecule type" value="Genomic_DNA"/>
</dbReference>
<accession>A0A8S2TNA9</accession>
<sequence length="88" mass="9599">GEKLKIVANVCNCFVVRPSNGSYRTRCEKYSGTKKCNAAYAKQLLPPRFPITSSISVVPLAAKNTRFTSSLTSSSNDPNLIIEVFVLS</sequence>
<organism evidence="1 2">
    <name type="scientific">Rotaria magnacalcarata</name>
    <dbReference type="NCBI Taxonomy" id="392030"/>
    <lineage>
        <taxon>Eukaryota</taxon>
        <taxon>Metazoa</taxon>
        <taxon>Spiralia</taxon>
        <taxon>Gnathifera</taxon>
        <taxon>Rotifera</taxon>
        <taxon>Eurotatoria</taxon>
        <taxon>Bdelloidea</taxon>
        <taxon>Philodinida</taxon>
        <taxon>Philodinidae</taxon>
        <taxon>Rotaria</taxon>
    </lineage>
</organism>
<comment type="caution">
    <text evidence="1">The sequence shown here is derived from an EMBL/GenBank/DDBJ whole genome shotgun (WGS) entry which is preliminary data.</text>
</comment>
<evidence type="ECO:0000313" key="1">
    <source>
        <dbReference type="EMBL" id="CAF4297938.1"/>
    </source>
</evidence>
<dbReference type="Proteomes" id="UP000676336">
    <property type="component" value="Unassembled WGS sequence"/>
</dbReference>
<proteinExistence type="predicted"/>
<protein>
    <submittedName>
        <fullName evidence="1">Uncharacterized protein</fullName>
    </submittedName>
</protein>
<reference evidence="1" key="1">
    <citation type="submission" date="2021-02" db="EMBL/GenBank/DDBJ databases">
        <authorList>
            <person name="Nowell W R."/>
        </authorList>
    </citation>
    <scope>NUCLEOTIDE SEQUENCE</scope>
</reference>
<dbReference type="AlphaFoldDB" id="A0A8S2TNA9"/>
<name>A0A8S2TNA9_9BILA</name>
<gene>
    <name evidence="1" type="ORF">SMN809_LOCUS25970</name>
</gene>